<organism evidence="1">
    <name type="scientific">Anguilla anguilla</name>
    <name type="common">European freshwater eel</name>
    <name type="synonym">Muraena anguilla</name>
    <dbReference type="NCBI Taxonomy" id="7936"/>
    <lineage>
        <taxon>Eukaryota</taxon>
        <taxon>Metazoa</taxon>
        <taxon>Chordata</taxon>
        <taxon>Craniata</taxon>
        <taxon>Vertebrata</taxon>
        <taxon>Euteleostomi</taxon>
        <taxon>Actinopterygii</taxon>
        <taxon>Neopterygii</taxon>
        <taxon>Teleostei</taxon>
        <taxon>Anguilliformes</taxon>
        <taxon>Anguillidae</taxon>
        <taxon>Anguilla</taxon>
    </lineage>
</organism>
<proteinExistence type="predicted"/>
<dbReference type="EMBL" id="GBXM01027430">
    <property type="protein sequence ID" value="JAH81147.1"/>
    <property type="molecule type" value="Transcribed_RNA"/>
</dbReference>
<dbReference type="AlphaFoldDB" id="A0A0E9VSY3"/>
<reference evidence="1" key="2">
    <citation type="journal article" date="2015" name="Fish Shellfish Immunol.">
        <title>Early steps in the European eel (Anguilla anguilla)-Vibrio vulnificus interaction in the gills: Role of the RtxA13 toxin.</title>
        <authorList>
            <person name="Callol A."/>
            <person name="Pajuelo D."/>
            <person name="Ebbesson L."/>
            <person name="Teles M."/>
            <person name="MacKenzie S."/>
            <person name="Amaro C."/>
        </authorList>
    </citation>
    <scope>NUCLEOTIDE SEQUENCE</scope>
</reference>
<name>A0A0E9VSY3_ANGAN</name>
<accession>A0A0E9VSY3</accession>
<reference evidence="1" key="1">
    <citation type="submission" date="2014-11" db="EMBL/GenBank/DDBJ databases">
        <authorList>
            <person name="Amaro Gonzalez C."/>
        </authorList>
    </citation>
    <scope>NUCLEOTIDE SEQUENCE</scope>
</reference>
<sequence length="51" mass="5978">MKLWPSSKFLCNSCFCSCVCFQELCKHFCSQLTLLLIFTIFYKGWELARGC</sequence>
<protein>
    <submittedName>
        <fullName evidence="1">Uncharacterized protein</fullName>
    </submittedName>
</protein>
<evidence type="ECO:0000313" key="1">
    <source>
        <dbReference type="EMBL" id="JAH81147.1"/>
    </source>
</evidence>